<gene>
    <name evidence="2" type="ORF">C7B64_05090</name>
</gene>
<dbReference type="EMBL" id="PVWJ01000016">
    <property type="protein sequence ID" value="PSB04234.1"/>
    <property type="molecule type" value="Genomic_DNA"/>
</dbReference>
<dbReference type="Proteomes" id="UP000238762">
    <property type="component" value="Unassembled WGS sequence"/>
</dbReference>
<dbReference type="SUPFAM" id="SSF55729">
    <property type="entry name" value="Acyl-CoA N-acyltransferases (Nat)"/>
    <property type="match status" value="1"/>
</dbReference>
<sequence>MPQIETERLRLRGFAETDLDAYAEMCGDREVMRYIGGQPLSRAEAWRNMAMIVGHWFLLGYGLWAVEERSSGEMIGRIGCWQPEGWPGLEVGWTLRRAYWGRGYATEAAKASIDYGFKNLEPSQIISLIDPKNLASQRVAERLGAKIIKTTPLFDREVLVYAINRENWQL</sequence>
<dbReference type="PANTHER" id="PTHR43792:SF1">
    <property type="entry name" value="N-ACETYLTRANSFERASE DOMAIN-CONTAINING PROTEIN"/>
    <property type="match status" value="1"/>
</dbReference>
<organism evidence="2 3">
    <name type="scientific">Merismopedia glauca CCAP 1448/3</name>
    <dbReference type="NCBI Taxonomy" id="1296344"/>
    <lineage>
        <taxon>Bacteria</taxon>
        <taxon>Bacillati</taxon>
        <taxon>Cyanobacteriota</taxon>
        <taxon>Cyanophyceae</taxon>
        <taxon>Synechococcales</taxon>
        <taxon>Merismopediaceae</taxon>
        <taxon>Merismopedia</taxon>
    </lineage>
</organism>
<keyword evidence="3" id="KW-1185">Reference proteome</keyword>
<keyword evidence="2" id="KW-0808">Transferase</keyword>
<comment type="caution">
    <text evidence="2">The sequence shown here is derived from an EMBL/GenBank/DDBJ whole genome shotgun (WGS) entry which is preliminary data.</text>
</comment>
<protein>
    <submittedName>
        <fullName evidence="2">GNAT family N-acetyltransferase</fullName>
    </submittedName>
</protein>
<accession>A0A2T1C7M6</accession>
<dbReference type="PROSITE" id="PS51186">
    <property type="entry name" value="GNAT"/>
    <property type="match status" value="1"/>
</dbReference>
<evidence type="ECO:0000259" key="1">
    <source>
        <dbReference type="PROSITE" id="PS51186"/>
    </source>
</evidence>
<dbReference type="Gene3D" id="3.40.630.30">
    <property type="match status" value="1"/>
</dbReference>
<evidence type="ECO:0000313" key="2">
    <source>
        <dbReference type="EMBL" id="PSB04234.1"/>
    </source>
</evidence>
<dbReference type="GO" id="GO:0016747">
    <property type="term" value="F:acyltransferase activity, transferring groups other than amino-acyl groups"/>
    <property type="evidence" value="ECO:0007669"/>
    <property type="project" value="InterPro"/>
</dbReference>
<dbReference type="InterPro" id="IPR016181">
    <property type="entry name" value="Acyl_CoA_acyltransferase"/>
</dbReference>
<dbReference type="Pfam" id="PF13302">
    <property type="entry name" value="Acetyltransf_3"/>
    <property type="match status" value="1"/>
</dbReference>
<dbReference type="PANTHER" id="PTHR43792">
    <property type="entry name" value="GNAT FAMILY, PUTATIVE (AFU_ORTHOLOGUE AFUA_3G00765)-RELATED-RELATED"/>
    <property type="match status" value="1"/>
</dbReference>
<reference evidence="2 3" key="2">
    <citation type="submission" date="2018-03" db="EMBL/GenBank/DDBJ databases">
        <title>The ancient ancestry and fast evolution of plastids.</title>
        <authorList>
            <person name="Moore K.R."/>
            <person name="Magnabosco C."/>
            <person name="Momper L."/>
            <person name="Gold D.A."/>
            <person name="Bosak T."/>
            <person name="Fournier G.P."/>
        </authorList>
    </citation>
    <scope>NUCLEOTIDE SEQUENCE [LARGE SCALE GENOMIC DNA]</scope>
    <source>
        <strain evidence="2 3">CCAP 1448/3</strain>
    </source>
</reference>
<proteinExistence type="predicted"/>
<dbReference type="AlphaFoldDB" id="A0A2T1C7M6"/>
<dbReference type="InterPro" id="IPR051531">
    <property type="entry name" value="N-acetyltransferase"/>
</dbReference>
<name>A0A2T1C7M6_9CYAN</name>
<feature type="domain" description="N-acetyltransferase" evidence="1">
    <location>
        <begin position="9"/>
        <end position="166"/>
    </location>
</feature>
<evidence type="ECO:0000313" key="3">
    <source>
        <dbReference type="Proteomes" id="UP000238762"/>
    </source>
</evidence>
<dbReference type="OrthoDB" id="9785602at2"/>
<reference evidence="2 3" key="1">
    <citation type="submission" date="2018-02" db="EMBL/GenBank/DDBJ databases">
        <authorList>
            <person name="Cohen D.B."/>
            <person name="Kent A.D."/>
        </authorList>
    </citation>
    <scope>NUCLEOTIDE SEQUENCE [LARGE SCALE GENOMIC DNA]</scope>
    <source>
        <strain evidence="2 3">CCAP 1448/3</strain>
    </source>
</reference>
<dbReference type="InterPro" id="IPR000182">
    <property type="entry name" value="GNAT_dom"/>
</dbReference>